<dbReference type="Proteomes" id="UP001642360">
    <property type="component" value="Unassembled WGS sequence"/>
</dbReference>
<keyword evidence="3" id="KW-1185">Reference proteome</keyword>
<dbReference type="InterPro" id="IPR002156">
    <property type="entry name" value="RNaseH_domain"/>
</dbReference>
<proteinExistence type="predicted"/>
<dbReference type="PANTHER" id="PTHR47074">
    <property type="entry name" value="BNAC02G40300D PROTEIN"/>
    <property type="match status" value="1"/>
</dbReference>
<dbReference type="InterPro" id="IPR036397">
    <property type="entry name" value="RNaseH_sf"/>
</dbReference>
<dbReference type="InterPro" id="IPR052929">
    <property type="entry name" value="RNase_H-like_EbsB-rel"/>
</dbReference>
<dbReference type="InterPro" id="IPR012337">
    <property type="entry name" value="RNaseH-like_sf"/>
</dbReference>
<reference evidence="2 3" key="1">
    <citation type="submission" date="2024-02" db="EMBL/GenBank/DDBJ databases">
        <authorList>
            <person name="Vignale AGUSTIN F."/>
            <person name="Sosa J E."/>
            <person name="Modenutti C."/>
        </authorList>
    </citation>
    <scope>NUCLEOTIDE SEQUENCE [LARGE SCALE GENOMIC DNA]</scope>
</reference>
<dbReference type="Pfam" id="PF13456">
    <property type="entry name" value="RVT_3"/>
    <property type="match status" value="1"/>
</dbReference>
<dbReference type="InterPro" id="IPR044730">
    <property type="entry name" value="RNase_H-like_dom_plant"/>
</dbReference>
<gene>
    <name evidence="2" type="ORF">ILEXP_LOCUS35821</name>
</gene>
<dbReference type="SUPFAM" id="SSF53098">
    <property type="entry name" value="Ribonuclease H-like"/>
    <property type="match status" value="1"/>
</dbReference>
<organism evidence="2 3">
    <name type="scientific">Ilex paraguariensis</name>
    <name type="common">yerba mate</name>
    <dbReference type="NCBI Taxonomy" id="185542"/>
    <lineage>
        <taxon>Eukaryota</taxon>
        <taxon>Viridiplantae</taxon>
        <taxon>Streptophyta</taxon>
        <taxon>Embryophyta</taxon>
        <taxon>Tracheophyta</taxon>
        <taxon>Spermatophyta</taxon>
        <taxon>Magnoliopsida</taxon>
        <taxon>eudicotyledons</taxon>
        <taxon>Gunneridae</taxon>
        <taxon>Pentapetalae</taxon>
        <taxon>asterids</taxon>
        <taxon>campanulids</taxon>
        <taxon>Aquifoliales</taxon>
        <taxon>Aquifoliaceae</taxon>
        <taxon>Ilex</taxon>
    </lineage>
</organism>
<dbReference type="CDD" id="cd06222">
    <property type="entry name" value="RNase_H_like"/>
    <property type="match status" value="1"/>
</dbReference>
<dbReference type="AlphaFoldDB" id="A0ABC8TBB4"/>
<sequence length="117" mass="12660">MAKLAITELHPLRAAGTDTLYKQVVSAPPPGWVKVNYDGTFSATRKRGAYVTVARDHTCQVIASSSGNMCVASALASEAWAIWKACYLALTEGWRFVIFESDSKALIDSLVLGLQSH</sequence>
<evidence type="ECO:0000313" key="2">
    <source>
        <dbReference type="EMBL" id="CAK9166593.1"/>
    </source>
</evidence>
<comment type="caution">
    <text evidence="2">The sequence shown here is derived from an EMBL/GenBank/DDBJ whole genome shotgun (WGS) entry which is preliminary data.</text>
</comment>
<evidence type="ECO:0000259" key="1">
    <source>
        <dbReference type="Pfam" id="PF13456"/>
    </source>
</evidence>
<name>A0ABC8TBB4_9AQUA</name>
<accession>A0ABC8TBB4</accession>
<feature type="domain" description="RNase H type-1" evidence="1">
    <location>
        <begin position="36"/>
        <end position="109"/>
    </location>
</feature>
<protein>
    <recommendedName>
        <fullName evidence="1">RNase H type-1 domain-containing protein</fullName>
    </recommendedName>
</protein>
<dbReference type="EMBL" id="CAUOFW020004636">
    <property type="protein sequence ID" value="CAK9166593.1"/>
    <property type="molecule type" value="Genomic_DNA"/>
</dbReference>
<dbReference type="Gene3D" id="3.30.420.10">
    <property type="entry name" value="Ribonuclease H-like superfamily/Ribonuclease H"/>
    <property type="match status" value="1"/>
</dbReference>
<evidence type="ECO:0000313" key="3">
    <source>
        <dbReference type="Proteomes" id="UP001642360"/>
    </source>
</evidence>
<dbReference type="PANTHER" id="PTHR47074:SF11">
    <property type="entry name" value="REVERSE TRANSCRIPTASE-LIKE PROTEIN"/>
    <property type="match status" value="1"/>
</dbReference>